<organism evidence="11 12">
    <name type="scientific">Paenibacillus contaminans</name>
    <dbReference type="NCBI Taxonomy" id="450362"/>
    <lineage>
        <taxon>Bacteria</taxon>
        <taxon>Bacillati</taxon>
        <taxon>Bacillota</taxon>
        <taxon>Bacilli</taxon>
        <taxon>Bacillales</taxon>
        <taxon>Paenibacillaceae</taxon>
        <taxon>Paenibacillus</taxon>
    </lineage>
</organism>
<dbReference type="InterPro" id="IPR003660">
    <property type="entry name" value="HAMP_dom"/>
</dbReference>
<evidence type="ECO:0000256" key="2">
    <source>
        <dbReference type="ARBA" id="ARBA00022475"/>
    </source>
</evidence>
<dbReference type="PRINTS" id="PR00260">
    <property type="entry name" value="CHEMTRNSDUCR"/>
</dbReference>
<dbReference type="CDD" id="cd06225">
    <property type="entry name" value="HAMP"/>
    <property type="match status" value="1"/>
</dbReference>
<keyword evidence="8" id="KW-1133">Transmembrane helix</keyword>
<evidence type="ECO:0000313" key="11">
    <source>
        <dbReference type="EMBL" id="RAV10578.1"/>
    </source>
</evidence>
<feature type="domain" description="Methyl-accepting transducer" evidence="9">
    <location>
        <begin position="283"/>
        <end position="533"/>
    </location>
</feature>
<dbReference type="SUPFAM" id="SSF58104">
    <property type="entry name" value="Methyl-accepting chemotaxis protein (MCP) signaling domain"/>
    <property type="match status" value="1"/>
</dbReference>
<feature type="transmembrane region" description="Helical" evidence="8">
    <location>
        <begin position="189"/>
        <end position="211"/>
    </location>
</feature>
<keyword evidence="2" id="KW-1003">Cell membrane</keyword>
<dbReference type="OrthoDB" id="9814363at2"/>
<dbReference type="PROSITE" id="PS50111">
    <property type="entry name" value="CHEMOTAXIS_TRANSDUC_2"/>
    <property type="match status" value="1"/>
</dbReference>
<keyword evidence="12" id="KW-1185">Reference proteome</keyword>
<feature type="domain" description="HAMP" evidence="10">
    <location>
        <begin position="212"/>
        <end position="264"/>
    </location>
</feature>
<protein>
    <submittedName>
        <fullName evidence="11">Methyl-accepting chemotaxis protein</fullName>
    </submittedName>
</protein>
<dbReference type="PANTHER" id="PTHR32089">
    <property type="entry name" value="METHYL-ACCEPTING CHEMOTAXIS PROTEIN MCPB"/>
    <property type="match status" value="1"/>
</dbReference>
<keyword evidence="3 8" id="KW-0472">Membrane</keyword>
<comment type="subcellular location">
    <subcellularLocation>
        <location evidence="1">Cell membrane</location>
    </subcellularLocation>
</comment>
<dbReference type="Pfam" id="PF00015">
    <property type="entry name" value="MCPsignal"/>
    <property type="match status" value="1"/>
</dbReference>
<dbReference type="EMBL" id="QMFB01000042">
    <property type="protein sequence ID" value="RAV10578.1"/>
    <property type="molecule type" value="Genomic_DNA"/>
</dbReference>
<evidence type="ECO:0000259" key="10">
    <source>
        <dbReference type="PROSITE" id="PS50885"/>
    </source>
</evidence>
<sequence>MGKRNVSMKIKLITSFAGMLAVFLAVAFYNLAQVRDIKSHHGVQNEKITYELTALELKVLVQDLKDISSGLMISRKLDFVEKYNVKRKEYNELLQKVGNTASTPEQIQLRSQLIVATSEYMEVFDRAVRVIQDTSYSETDILKNTESLYNQAQQQRDLIFDLVDKFYRIYADEANAAIAASNEKMDGTVAVMIGAAIVILLLGSIVAALLIRSFVKPIGRLQKAVALISEGDLRHKINAQTNDELGQLSHNFDKMIDQVRHMLGTTQQIASSLSENSQSFRQVSVSTAAANADILKAIDEISAGADQQAQRTEQSAQIIGELDREVRTVWEAARHMQQMSAEAGQKTELGEASVQELSTASRQTGAMIDQALEAMETLSAGSKQIGSIVKAITEISTQTHILALNAAIEAARAGVHGKGFSVVAEEVRTLAAQTNESAKSIGERISALQLQIGGLGGKMQETRDKLYKQNAKVDATLASFSAIRMSMQEIGGQIDRIGGMIGNAQEQNKRLIDSVHFVAAIAEETAAGVQEVNSTSFQQHASIRLIAGQADDMNRLSQELFEEINKFRIEPEQLESGASNSSGSAASTTLSEAAGSRPETRIDSPAMPNGEPAADSGSPASEEREDQPERLQDEPGVMQAPEEAAERDAKQPEAKKAEEEKKLVGV</sequence>
<dbReference type="PROSITE" id="PS50885">
    <property type="entry name" value="HAMP"/>
    <property type="match status" value="1"/>
</dbReference>
<feature type="transmembrane region" description="Helical" evidence="8">
    <location>
        <begin position="12"/>
        <end position="32"/>
    </location>
</feature>
<dbReference type="AlphaFoldDB" id="A0A329LT71"/>
<name>A0A329LT71_9BACL</name>
<evidence type="ECO:0000259" key="9">
    <source>
        <dbReference type="PROSITE" id="PS50111"/>
    </source>
</evidence>
<dbReference type="InterPro" id="IPR004090">
    <property type="entry name" value="Chemotax_Me-accpt_rcpt"/>
</dbReference>
<evidence type="ECO:0000256" key="6">
    <source>
        <dbReference type="PROSITE-ProRule" id="PRU00284"/>
    </source>
</evidence>
<feature type="compositionally biased region" description="Low complexity" evidence="7">
    <location>
        <begin position="574"/>
        <end position="596"/>
    </location>
</feature>
<evidence type="ECO:0000256" key="7">
    <source>
        <dbReference type="SAM" id="MobiDB-lite"/>
    </source>
</evidence>
<evidence type="ECO:0000313" key="12">
    <source>
        <dbReference type="Proteomes" id="UP000250369"/>
    </source>
</evidence>
<feature type="compositionally biased region" description="Basic and acidic residues" evidence="7">
    <location>
        <begin position="644"/>
        <end position="666"/>
    </location>
</feature>
<keyword evidence="8" id="KW-0812">Transmembrane</keyword>
<dbReference type="Gene3D" id="6.10.340.10">
    <property type="match status" value="1"/>
</dbReference>
<comment type="caution">
    <text evidence="11">The sequence shown here is derived from an EMBL/GenBank/DDBJ whole genome shotgun (WGS) entry which is preliminary data.</text>
</comment>
<evidence type="ECO:0000256" key="3">
    <source>
        <dbReference type="ARBA" id="ARBA00023136"/>
    </source>
</evidence>
<dbReference type="GO" id="GO:0007165">
    <property type="term" value="P:signal transduction"/>
    <property type="evidence" value="ECO:0007669"/>
    <property type="project" value="UniProtKB-KW"/>
</dbReference>
<dbReference type="Gene3D" id="1.10.287.950">
    <property type="entry name" value="Methyl-accepting chemotaxis protein"/>
    <property type="match status" value="1"/>
</dbReference>
<dbReference type="Proteomes" id="UP000250369">
    <property type="component" value="Unassembled WGS sequence"/>
</dbReference>
<evidence type="ECO:0000256" key="1">
    <source>
        <dbReference type="ARBA" id="ARBA00004236"/>
    </source>
</evidence>
<proteinExistence type="inferred from homology"/>
<evidence type="ECO:0000256" key="4">
    <source>
        <dbReference type="ARBA" id="ARBA00023224"/>
    </source>
</evidence>
<dbReference type="Pfam" id="PF00672">
    <property type="entry name" value="HAMP"/>
    <property type="match status" value="1"/>
</dbReference>
<dbReference type="GO" id="GO:0004888">
    <property type="term" value="F:transmembrane signaling receptor activity"/>
    <property type="evidence" value="ECO:0007669"/>
    <property type="project" value="InterPro"/>
</dbReference>
<dbReference type="RefSeq" id="WP_113036164.1">
    <property type="nucleotide sequence ID" value="NZ_QMFB01000042.1"/>
</dbReference>
<reference evidence="11 12" key="1">
    <citation type="journal article" date="2009" name="Int. J. Syst. Evol. Microbiol.">
        <title>Paenibacillus contaminans sp. nov., isolated from a contaminated laboratory plate.</title>
        <authorList>
            <person name="Chou J.H."/>
            <person name="Lee J.H."/>
            <person name="Lin M.C."/>
            <person name="Chang P.S."/>
            <person name="Arun A.B."/>
            <person name="Young C.C."/>
            <person name="Chen W.M."/>
        </authorList>
    </citation>
    <scope>NUCLEOTIDE SEQUENCE [LARGE SCALE GENOMIC DNA]</scope>
    <source>
        <strain evidence="11 12">CKOBP-6</strain>
    </source>
</reference>
<dbReference type="SMART" id="SM00283">
    <property type="entry name" value="MA"/>
    <property type="match status" value="1"/>
</dbReference>
<dbReference type="InterPro" id="IPR004089">
    <property type="entry name" value="MCPsignal_dom"/>
</dbReference>
<accession>A0A329LT71</accession>
<dbReference type="GO" id="GO:0006935">
    <property type="term" value="P:chemotaxis"/>
    <property type="evidence" value="ECO:0007669"/>
    <property type="project" value="InterPro"/>
</dbReference>
<dbReference type="PANTHER" id="PTHR32089:SF112">
    <property type="entry name" value="LYSOZYME-LIKE PROTEIN-RELATED"/>
    <property type="match status" value="1"/>
</dbReference>
<comment type="similarity">
    <text evidence="5">Belongs to the methyl-accepting chemotaxis (MCP) protein family.</text>
</comment>
<keyword evidence="4 6" id="KW-0807">Transducer</keyword>
<evidence type="ECO:0000256" key="8">
    <source>
        <dbReference type="SAM" id="Phobius"/>
    </source>
</evidence>
<feature type="region of interest" description="Disordered" evidence="7">
    <location>
        <begin position="573"/>
        <end position="666"/>
    </location>
</feature>
<dbReference type="SMART" id="SM00304">
    <property type="entry name" value="HAMP"/>
    <property type="match status" value="1"/>
</dbReference>
<gene>
    <name evidence="11" type="ORF">DQG23_37485</name>
</gene>
<dbReference type="GO" id="GO:0005886">
    <property type="term" value="C:plasma membrane"/>
    <property type="evidence" value="ECO:0007669"/>
    <property type="project" value="UniProtKB-SubCell"/>
</dbReference>
<evidence type="ECO:0000256" key="5">
    <source>
        <dbReference type="ARBA" id="ARBA00029447"/>
    </source>
</evidence>